<evidence type="ECO:0000313" key="3">
    <source>
        <dbReference type="Proteomes" id="UP000541154"/>
    </source>
</evidence>
<dbReference type="AlphaFoldDB" id="A0A8H6ACL7"/>
<protein>
    <recommendedName>
        <fullName evidence="4">Myb-like domain-containing protein</fullName>
    </recommendedName>
</protein>
<name>A0A8H6ACL7_PETAA</name>
<evidence type="ECO:0000313" key="2">
    <source>
        <dbReference type="EMBL" id="KAF5866002.1"/>
    </source>
</evidence>
<evidence type="ECO:0000256" key="1">
    <source>
        <dbReference type="SAM" id="MobiDB-lite"/>
    </source>
</evidence>
<accession>A0A8H6ACL7</accession>
<proteinExistence type="predicted"/>
<keyword evidence="3" id="KW-1185">Reference proteome</keyword>
<sequence length="244" mass="26827">MNRQISYSGPLATSSFPVRKPQFDTVPFPRTFSPCNFSSSLPSGPLNHPLPQKPRTSKYFFHAYTPPDRDLVIPPDSTTSQHNNHGECVPVNDEPEFPSDHQIGLLGSPIAEYIISLPSEDTTQGLGGDCEVTSSFNVDIADPPTRYLLACAESRSMRAMRVKVESARSNPTNRKRPAVAALETDEKASDPRRARVRAEASEASEASSTLPTPRSARPYSAAEDKVLQKLVARGLAWDEVEKEF</sequence>
<dbReference type="EMBL" id="SPNV01000013">
    <property type="protein sequence ID" value="KAF5866002.1"/>
    <property type="molecule type" value="Genomic_DNA"/>
</dbReference>
<gene>
    <name evidence="2" type="ORF">ETB97_001580</name>
</gene>
<organism evidence="2 3">
    <name type="scientific">Petromyces alliaceus</name>
    <name type="common">Aspergillus alliaceus</name>
    <dbReference type="NCBI Taxonomy" id="209559"/>
    <lineage>
        <taxon>Eukaryota</taxon>
        <taxon>Fungi</taxon>
        <taxon>Dikarya</taxon>
        <taxon>Ascomycota</taxon>
        <taxon>Pezizomycotina</taxon>
        <taxon>Eurotiomycetes</taxon>
        <taxon>Eurotiomycetidae</taxon>
        <taxon>Eurotiales</taxon>
        <taxon>Aspergillaceae</taxon>
        <taxon>Aspergillus</taxon>
        <taxon>Aspergillus subgen. Circumdati</taxon>
    </lineage>
</organism>
<evidence type="ECO:0008006" key="4">
    <source>
        <dbReference type="Google" id="ProtNLM"/>
    </source>
</evidence>
<comment type="caution">
    <text evidence="2">The sequence shown here is derived from an EMBL/GenBank/DDBJ whole genome shotgun (WGS) entry which is preliminary data.</text>
</comment>
<feature type="compositionally biased region" description="Basic and acidic residues" evidence="1">
    <location>
        <begin position="184"/>
        <end position="200"/>
    </location>
</feature>
<feature type="region of interest" description="Disordered" evidence="1">
    <location>
        <begin position="163"/>
        <end position="221"/>
    </location>
</feature>
<dbReference type="Proteomes" id="UP000541154">
    <property type="component" value="Unassembled WGS sequence"/>
</dbReference>
<reference evidence="2 3" key="1">
    <citation type="submission" date="2019-04" db="EMBL/GenBank/DDBJ databases">
        <title>Aspergillus burnettii sp. nov., novel species from soil in southeast Queensland.</title>
        <authorList>
            <person name="Gilchrist C.L.M."/>
            <person name="Pitt J.I."/>
            <person name="Lange L."/>
            <person name="Lacey H.J."/>
            <person name="Vuong D."/>
            <person name="Midgley D.J."/>
            <person name="Greenfield P."/>
            <person name="Bradbury M."/>
            <person name="Lacey E."/>
            <person name="Busk P.K."/>
            <person name="Pilgaard B."/>
            <person name="Chooi Y.H."/>
            <person name="Piggott A.M."/>
        </authorList>
    </citation>
    <scope>NUCLEOTIDE SEQUENCE [LARGE SCALE GENOMIC DNA]</scope>
    <source>
        <strain evidence="2 3">FRR 5400</strain>
    </source>
</reference>